<gene>
    <name evidence="2" type="ORF">AC625_18920</name>
</gene>
<dbReference type="STRING" id="1679170.AC625_18920"/>
<dbReference type="EMBL" id="LFZW01000001">
    <property type="protein sequence ID" value="KMY51360.1"/>
    <property type="molecule type" value="Genomic_DNA"/>
</dbReference>
<dbReference type="PANTHER" id="PTHR36842">
    <property type="entry name" value="PROTEIN TOLB HOMOLOG"/>
    <property type="match status" value="1"/>
</dbReference>
<dbReference type="OrthoDB" id="2768010at2"/>
<dbReference type="Pfam" id="PF07833">
    <property type="entry name" value="Cu_amine_oxidN1"/>
    <property type="match status" value="1"/>
</dbReference>
<protein>
    <recommendedName>
        <fullName evidence="1">Copper amine oxidase-like N-terminal domain-containing protein</fullName>
    </recommendedName>
</protein>
<dbReference type="Gene3D" id="2.120.10.30">
    <property type="entry name" value="TolB, C-terminal domain"/>
    <property type="match status" value="1"/>
</dbReference>
<dbReference type="InterPro" id="IPR036582">
    <property type="entry name" value="Mao_N_sf"/>
</dbReference>
<accession>A0A0K9GXK4</accession>
<dbReference type="SUPFAM" id="SSF82171">
    <property type="entry name" value="DPP6 N-terminal domain-like"/>
    <property type="match status" value="1"/>
</dbReference>
<dbReference type="SUPFAM" id="SSF55383">
    <property type="entry name" value="Copper amine oxidase, domain N"/>
    <property type="match status" value="1"/>
</dbReference>
<keyword evidence="3" id="KW-1185">Reference proteome</keyword>
<comment type="caution">
    <text evidence="2">The sequence shown here is derived from an EMBL/GenBank/DDBJ whole genome shotgun (WGS) entry which is preliminary data.</text>
</comment>
<evidence type="ECO:0000259" key="1">
    <source>
        <dbReference type="Pfam" id="PF07833"/>
    </source>
</evidence>
<sequence length="478" mass="52007">MKKQLSTLIIATSVLTGSVVTPLLPHEVSAAAVQQKGEFSKEKVVVNGQLKDIQYTVSNKQKLYSARDLAKLMSATVSYDNKSKAYTFSKKIGTQKVSIMVVPSKGSTKINGKVVKLNIAPKLVSNSLFVDAKSFIQALGGDLVATQNGSFISVAGLISGDTFNPQWVNDSTVLVSNETASGAKSYLINVDNKKSSLEISGTEVSVSPSGKSAIYTDEKGIIYLTNLATNKTVILNDKDDNEKFEFVWSKNEDKVYFFNGKDTDKIYNVNVKDGALTTVYADAFKYKSDLHLSNDGQKLLYSVSNEAKTNYTDSDNTDVSDIDLTDTEPQLFSLDLNAAELKPLQLTVTKDNKVFINLLNNRNVVYTGYSTDSDAMPILYMIDQSNKVIPLVTNKDIISTVVTAQGKLLILVSEKNGDQVIYEVNSSTKALTKVVQTKLELTSFSVSIDGKRIAVTSPGANGDVLMVVKNGFFEAVTK</sequence>
<dbReference type="InterPro" id="IPR012854">
    <property type="entry name" value="Cu_amine_oxidase-like_N"/>
</dbReference>
<dbReference type="Gene3D" id="3.30.457.10">
    <property type="entry name" value="Copper amine oxidase-like, N-terminal domain"/>
    <property type="match status" value="1"/>
</dbReference>
<dbReference type="PATRIC" id="fig|1679170.3.peg.4285"/>
<evidence type="ECO:0000313" key="3">
    <source>
        <dbReference type="Proteomes" id="UP000037146"/>
    </source>
</evidence>
<dbReference type="Proteomes" id="UP000037146">
    <property type="component" value="Unassembled WGS sequence"/>
</dbReference>
<dbReference type="AlphaFoldDB" id="A0A0K9GXK4"/>
<dbReference type="InterPro" id="IPR011042">
    <property type="entry name" value="6-blade_b-propeller_TolB-like"/>
</dbReference>
<organism evidence="2 3">
    <name type="scientific">Peribacillus loiseleuriae</name>
    <dbReference type="NCBI Taxonomy" id="1679170"/>
    <lineage>
        <taxon>Bacteria</taxon>
        <taxon>Bacillati</taxon>
        <taxon>Bacillota</taxon>
        <taxon>Bacilli</taxon>
        <taxon>Bacillales</taxon>
        <taxon>Bacillaceae</taxon>
        <taxon>Peribacillus</taxon>
    </lineage>
</organism>
<evidence type="ECO:0000313" key="2">
    <source>
        <dbReference type="EMBL" id="KMY51360.1"/>
    </source>
</evidence>
<name>A0A0K9GXK4_9BACI</name>
<dbReference type="RefSeq" id="WP_049682706.1">
    <property type="nucleotide sequence ID" value="NZ_LFZW01000001.1"/>
</dbReference>
<reference evidence="3" key="1">
    <citation type="submission" date="2015-07" db="EMBL/GenBank/DDBJ databases">
        <title>Genome sequencing project for genomic taxonomy and phylogenomics of Bacillus-like bacteria.</title>
        <authorList>
            <person name="Liu B."/>
            <person name="Wang J."/>
            <person name="Zhu Y."/>
            <person name="Liu G."/>
            <person name="Chen Q."/>
            <person name="Chen Z."/>
            <person name="Lan J."/>
            <person name="Che J."/>
            <person name="Ge C."/>
            <person name="Shi H."/>
            <person name="Pan Z."/>
            <person name="Liu X."/>
        </authorList>
    </citation>
    <scope>NUCLEOTIDE SEQUENCE [LARGE SCALE GENOMIC DNA]</scope>
    <source>
        <strain evidence="3">FJAT-27997</strain>
    </source>
</reference>
<proteinExistence type="predicted"/>
<feature type="domain" description="Copper amine oxidase-like N-terminal" evidence="1">
    <location>
        <begin position="46"/>
        <end position="142"/>
    </location>
</feature>